<evidence type="ECO:0000313" key="2">
    <source>
        <dbReference type="Proteomes" id="UP001196870"/>
    </source>
</evidence>
<dbReference type="InterPro" id="IPR038724">
    <property type="entry name" value="RepA"/>
</dbReference>
<comment type="caution">
    <text evidence="1">The sequence shown here is derived from an EMBL/GenBank/DDBJ whole genome shotgun (WGS) entry which is preliminary data.</text>
</comment>
<gene>
    <name evidence="1" type="ORF">GXW71_33715</name>
</gene>
<proteinExistence type="predicted"/>
<evidence type="ECO:0000313" key="1">
    <source>
        <dbReference type="EMBL" id="MBR0669356.1"/>
    </source>
</evidence>
<dbReference type="CDD" id="cd01125">
    <property type="entry name" value="RepA_RSF1010_like"/>
    <property type="match status" value="1"/>
</dbReference>
<dbReference type="SUPFAM" id="SSF52540">
    <property type="entry name" value="P-loop containing nucleoside triphosphate hydrolases"/>
    <property type="match status" value="1"/>
</dbReference>
<protein>
    <submittedName>
        <fullName evidence="1">AAA family ATPase</fullName>
    </submittedName>
</protein>
<name>A0ABS5FA34_9PROT</name>
<dbReference type="EMBL" id="JAAGBB010000101">
    <property type="protein sequence ID" value="MBR0669356.1"/>
    <property type="molecule type" value="Genomic_DNA"/>
</dbReference>
<dbReference type="Proteomes" id="UP001196870">
    <property type="component" value="Unassembled WGS sequence"/>
</dbReference>
<accession>A0ABS5FA34</accession>
<dbReference type="Pfam" id="PF13481">
    <property type="entry name" value="AAA_25"/>
    <property type="match status" value="1"/>
</dbReference>
<keyword evidence="2" id="KW-1185">Reference proteome</keyword>
<dbReference type="InterPro" id="IPR027417">
    <property type="entry name" value="P-loop_NTPase"/>
</dbReference>
<organism evidence="1 2">
    <name type="scientific">Plastoroseomonas hellenica</name>
    <dbReference type="NCBI Taxonomy" id="2687306"/>
    <lineage>
        <taxon>Bacteria</taxon>
        <taxon>Pseudomonadati</taxon>
        <taxon>Pseudomonadota</taxon>
        <taxon>Alphaproteobacteria</taxon>
        <taxon>Acetobacterales</taxon>
        <taxon>Acetobacteraceae</taxon>
        <taxon>Plastoroseomonas</taxon>
    </lineage>
</organism>
<dbReference type="RefSeq" id="WP_211858321.1">
    <property type="nucleotide sequence ID" value="NZ_JAAGBB010000101.1"/>
</dbReference>
<reference evidence="2" key="1">
    <citation type="journal article" date="2021" name="Syst. Appl. Microbiol.">
        <title>Roseomonas hellenica sp. nov., isolated from roots of wild-growing Alkanna tinctoria.</title>
        <authorList>
            <person name="Rat A."/>
            <person name="Naranjo H.D."/>
            <person name="Lebbe L."/>
            <person name="Cnockaert M."/>
            <person name="Krigas N."/>
            <person name="Grigoriadou K."/>
            <person name="Maloupa E."/>
            <person name="Willems A."/>
        </authorList>
    </citation>
    <scope>NUCLEOTIDE SEQUENCE [LARGE SCALE GENOMIC DNA]</scope>
    <source>
        <strain evidence="2">LMG 31523</strain>
    </source>
</reference>
<sequence length="385" mass="41194">MSSADDDGFGAAFAAARRSGPILFPRIGPRPVADAEIRPLPVLYFDRIEARLDARDFVEDLLTEGGSAVIYGESNAGKTFWATDLALHVAAGRAWNGRHVAQGAVVYCVLEGGIGFHNRIAAWRRHHGFEDARIPFAAIPSNLDLLHPDADTPRLIAAIRDVAAVLEMPVKLVVIDTLARALAGGNENASEDMGALVKNMDAVRTATGSALMFIHHSGKDRARGARGHSSLRAAIDTEIEVVAAETGDAKTATVVKQRDLRKGDAFDFALHTVTLGENPRGKPVTSCVVAPPPTPTTRAAQDPEATAMLLKIARVLGEDGQLTASRLCDAMGWGKGTRAYRRLDALVPLAPGGVDIHLDGQPLRLWRARDGSKLTSPIRVVRKDL</sequence>
<dbReference type="Gene3D" id="3.40.50.300">
    <property type="entry name" value="P-loop containing nucleotide triphosphate hydrolases"/>
    <property type="match status" value="1"/>
</dbReference>